<feature type="domain" description="Carboxymuconolactone decarboxylase-like" evidence="1">
    <location>
        <begin position="35"/>
        <end position="118"/>
    </location>
</feature>
<sequence length="127" mass="14249">MNKDLYDAGLAVRRQVLGDAHVDASLAAATDFTRDIQEYVTQYCWGDLWNRPGLSRQERSLINLAMITALNRSHEFKAHVRGALNNGVSREKIKEVLMQSAFYCGGPAALEAFRLAAEVFEAMDDER</sequence>
<reference evidence="2 3" key="1">
    <citation type="submission" date="2019-10" db="EMBL/GenBank/DDBJ databases">
        <title>Whole genome shotgun sequence of Acrocarpospora macrocephala NBRC 16266.</title>
        <authorList>
            <person name="Ichikawa N."/>
            <person name="Kimura A."/>
            <person name="Kitahashi Y."/>
            <person name="Komaki H."/>
            <person name="Oguchi A."/>
        </authorList>
    </citation>
    <scope>NUCLEOTIDE SEQUENCE [LARGE SCALE GENOMIC DNA]</scope>
    <source>
        <strain evidence="2 3">NBRC 16266</strain>
    </source>
</reference>
<dbReference type="NCBIfam" id="TIGR02425">
    <property type="entry name" value="decarb_PcaC"/>
    <property type="match status" value="1"/>
</dbReference>
<dbReference type="EMBL" id="BLAE01000003">
    <property type="protein sequence ID" value="GES06596.1"/>
    <property type="molecule type" value="Genomic_DNA"/>
</dbReference>
<dbReference type="GO" id="GO:0051920">
    <property type="term" value="F:peroxiredoxin activity"/>
    <property type="evidence" value="ECO:0007669"/>
    <property type="project" value="InterPro"/>
</dbReference>
<dbReference type="Gene3D" id="1.20.1290.10">
    <property type="entry name" value="AhpD-like"/>
    <property type="match status" value="1"/>
</dbReference>
<accession>A0A5M3WCM2</accession>
<comment type="caution">
    <text evidence="2">The sequence shown here is derived from an EMBL/GenBank/DDBJ whole genome shotgun (WGS) entry which is preliminary data.</text>
</comment>
<dbReference type="InterPro" id="IPR003779">
    <property type="entry name" value="CMD-like"/>
</dbReference>
<name>A0A5M3WCM2_9ACTN</name>
<organism evidence="2 3">
    <name type="scientific">Acrocarpospora macrocephala</name>
    <dbReference type="NCBI Taxonomy" id="150177"/>
    <lineage>
        <taxon>Bacteria</taxon>
        <taxon>Bacillati</taxon>
        <taxon>Actinomycetota</taxon>
        <taxon>Actinomycetes</taxon>
        <taxon>Streptosporangiales</taxon>
        <taxon>Streptosporangiaceae</taxon>
        <taxon>Acrocarpospora</taxon>
    </lineage>
</organism>
<evidence type="ECO:0000313" key="3">
    <source>
        <dbReference type="Proteomes" id="UP000331127"/>
    </source>
</evidence>
<dbReference type="Proteomes" id="UP000331127">
    <property type="component" value="Unassembled WGS sequence"/>
</dbReference>
<protein>
    <submittedName>
        <fullName evidence="2">4-carboxymuconolactone decarboxylase</fullName>
    </submittedName>
</protein>
<dbReference type="InterPro" id="IPR029032">
    <property type="entry name" value="AhpD-like"/>
</dbReference>
<evidence type="ECO:0000313" key="2">
    <source>
        <dbReference type="EMBL" id="GES06596.1"/>
    </source>
</evidence>
<dbReference type="InterPro" id="IPR052512">
    <property type="entry name" value="4CMD/NDH-1_regulator"/>
</dbReference>
<dbReference type="PANTHER" id="PTHR33570:SF2">
    <property type="entry name" value="CARBOXYMUCONOLACTONE DECARBOXYLASE-LIKE DOMAIN-CONTAINING PROTEIN"/>
    <property type="match status" value="1"/>
</dbReference>
<gene>
    <name evidence="2" type="primary">pcaC_1</name>
    <name evidence="2" type="ORF">Amac_001910</name>
</gene>
<dbReference type="OrthoDB" id="9802489at2"/>
<dbReference type="PANTHER" id="PTHR33570">
    <property type="entry name" value="4-CARBOXYMUCONOLACTONE DECARBOXYLASE FAMILY PROTEIN"/>
    <property type="match status" value="1"/>
</dbReference>
<evidence type="ECO:0000259" key="1">
    <source>
        <dbReference type="Pfam" id="PF02627"/>
    </source>
</evidence>
<dbReference type="InterPro" id="IPR012788">
    <property type="entry name" value="Decarb_PcaC"/>
</dbReference>
<dbReference type="SUPFAM" id="SSF69118">
    <property type="entry name" value="AhpD-like"/>
    <property type="match status" value="1"/>
</dbReference>
<proteinExistence type="predicted"/>
<dbReference type="Pfam" id="PF02627">
    <property type="entry name" value="CMD"/>
    <property type="match status" value="1"/>
</dbReference>
<dbReference type="AlphaFoldDB" id="A0A5M3WCM2"/>
<dbReference type="RefSeq" id="WP_155352331.1">
    <property type="nucleotide sequence ID" value="NZ_BAAAHL010000022.1"/>
</dbReference>
<keyword evidence="3" id="KW-1185">Reference proteome</keyword>